<dbReference type="Pfam" id="PF14617">
    <property type="entry name" value="CMS1"/>
    <property type="match status" value="1"/>
</dbReference>
<sequence>MAAVLRQTSEKPRRNGSKRKRSVNDERGKDSSTAKKTATEPAKRRHETDGDVDESIKHMDPGLLADHISKKIKRSFRDLSAVELGDKYLSQRIFSDTTNFDAPRSLQNLPLFLEHISDSKEDLSISGGDPGSPHTIVVAASGLRAADVTRSLRIYQSPDSAVAKLFAKHIKLPEAVDYVKRTKIGIGIGTPQRLLDLLEKDVLRTKKLKRIVIDGSHLDQKKRSVFDMKELLDPLTELLSTPPIKERLDAEGRRCSVYVF</sequence>
<dbReference type="Gene3D" id="3.40.50.300">
    <property type="entry name" value="P-loop containing nucleotide triphosphate hydrolases"/>
    <property type="match status" value="1"/>
</dbReference>
<dbReference type="OrthoDB" id="1929311at2759"/>
<proteinExistence type="predicted"/>
<evidence type="ECO:0000256" key="1">
    <source>
        <dbReference type="SAM" id="MobiDB-lite"/>
    </source>
</evidence>
<comment type="caution">
    <text evidence="2">The sequence shown here is derived from an EMBL/GenBank/DDBJ whole genome shotgun (WGS) entry which is preliminary data.</text>
</comment>
<dbReference type="PANTHER" id="PTHR24030">
    <property type="entry name" value="PROTEIN CMSS1"/>
    <property type="match status" value="1"/>
</dbReference>
<dbReference type="PANTHER" id="PTHR24030:SF0">
    <property type="entry name" value="PROTEIN CMSS1"/>
    <property type="match status" value="1"/>
</dbReference>
<dbReference type="Proteomes" id="UP000606974">
    <property type="component" value="Unassembled WGS sequence"/>
</dbReference>
<dbReference type="InterPro" id="IPR032704">
    <property type="entry name" value="Cms1"/>
</dbReference>
<dbReference type="InterPro" id="IPR027417">
    <property type="entry name" value="P-loop_NTPase"/>
</dbReference>
<feature type="region of interest" description="Disordered" evidence="1">
    <location>
        <begin position="1"/>
        <end position="57"/>
    </location>
</feature>
<dbReference type="GO" id="GO:0005634">
    <property type="term" value="C:nucleus"/>
    <property type="evidence" value="ECO:0007669"/>
    <property type="project" value="TreeGrafter"/>
</dbReference>
<evidence type="ECO:0008006" key="4">
    <source>
        <dbReference type="Google" id="ProtNLM"/>
    </source>
</evidence>
<keyword evidence="3" id="KW-1185">Reference proteome</keyword>
<protein>
    <recommendedName>
        <fullName evidence="4">Protein cms1</fullName>
    </recommendedName>
</protein>
<dbReference type="AlphaFoldDB" id="A0A8H7E8H5"/>
<evidence type="ECO:0000313" key="3">
    <source>
        <dbReference type="Proteomes" id="UP000606974"/>
    </source>
</evidence>
<reference evidence="2" key="1">
    <citation type="submission" date="2020-02" db="EMBL/GenBank/DDBJ databases">
        <authorList>
            <person name="Palmer J.M."/>
        </authorList>
    </citation>
    <scope>NUCLEOTIDE SEQUENCE</scope>
    <source>
        <strain evidence="2">EPUS1.4</strain>
        <tissue evidence="2">Thallus</tissue>
    </source>
</reference>
<accession>A0A8H7E8H5</accession>
<organism evidence="2 3">
    <name type="scientific">Endocarpon pusillum</name>
    <dbReference type="NCBI Taxonomy" id="364733"/>
    <lineage>
        <taxon>Eukaryota</taxon>
        <taxon>Fungi</taxon>
        <taxon>Dikarya</taxon>
        <taxon>Ascomycota</taxon>
        <taxon>Pezizomycotina</taxon>
        <taxon>Eurotiomycetes</taxon>
        <taxon>Chaetothyriomycetidae</taxon>
        <taxon>Verrucariales</taxon>
        <taxon>Verrucariaceae</taxon>
        <taxon>Endocarpon</taxon>
    </lineage>
</organism>
<feature type="compositionally biased region" description="Basic and acidic residues" evidence="1">
    <location>
        <begin position="22"/>
        <end position="57"/>
    </location>
</feature>
<name>A0A8H7E8H5_9EURO</name>
<dbReference type="EMBL" id="JAACFV010000013">
    <property type="protein sequence ID" value="KAF7512350.1"/>
    <property type="molecule type" value="Genomic_DNA"/>
</dbReference>
<gene>
    <name evidence="2" type="ORF">GJ744_001918</name>
</gene>
<dbReference type="SUPFAM" id="SSF52540">
    <property type="entry name" value="P-loop containing nucleoside triphosphate hydrolases"/>
    <property type="match status" value="1"/>
</dbReference>
<dbReference type="GO" id="GO:0030686">
    <property type="term" value="C:90S preribosome"/>
    <property type="evidence" value="ECO:0007669"/>
    <property type="project" value="TreeGrafter"/>
</dbReference>
<evidence type="ECO:0000313" key="2">
    <source>
        <dbReference type="EMBL" id="KAF7512350.1"/>
    </source>
</evidence>